<dbReference type="GeneID" id="88848838"/>
<feature type="transmembrane region" description="Helical" evidence="4">
    <location>
        <begin position="389"/>
        <end position="409"/>
    </location>
</feature>
<feature type="transmembrane region" description="Helical" evidence="4">
    <location>
        <begin position="12"/>
        <end position="35"/>
    </location>
</feature>
<dbReference type="InterPro" id="IPR029044">
    <property type="entry name" value="Nucleotide-diphossugar_trans"/>
</dbReference>
<keyword evidence="4" id="KW-1133">Transmembrane helix</keyword>
<dbReference type="KEGG" id="pcat:Pcatena_07100"/>
<name>A0A3G9JXL1_9ACTN</name>
<dbReference type="OrthoDB" id="9797391at2"/>
<reference evidence="6" key="1">
    <citation type="submission" date="2018-11" db="EMBL/GenBank/DDBJ databases">
        <title>Comparative genomics of Parolsenella catena and Libanicoccus massiliensis: Reclassification of Libanicoccus massiliensis as Parolsenella massiliensis comb. nov.</title>
        <authorList>
            <person name="Sakamoto M."/>
            <person name="Ikeyama N."/>
            <person name="Murakami T."/>
            <person name="Mori H."/>
            <person name="Yuki M."/>
            <person name="Ohkuma M."/>
        </authorList>
    </citation>
    <scope>NUCLEOTIDE SEQUENCE [LARGE SCALE GENOMIC DNA]</scope>
    <source>
        <strain evidence="6">JCM 31932</strain>
    </source>
</reference>
<dbReference type="AlphaFoldDB" id="A0A3G9JXL1"/>
<dbReference type="CDD" id="cd06438">
    <property type="entry name" value="EpsO_like"/>
    <property type="match status" value="1"/>
</dbReference>
<protein>
    <submittedName>
        <fullName evidence="5">Glycosyl transferase family 2</fullName>
    </submittedName>
</protein>
<evidence type="ECO:0000256" key="1">
    <source>
        <dbReference type="ARBA" id="ARBA00006739"/>
    </source>
</evidence>
<keyword evidence="6" id="KW-1185">Reference proteome</keyword>
<keyword evidence="4" id="KW-0472">Membrane</keyword>
<evidence type="ECO:0000256" key="3">
    <source>
        <dbReference type="ARBA" id="ARBA00022679"/>
    </source>
</evidence>
<dbReference type="PANTHER" id="PTHR43630">
    <property type="entry name" value="POLY-BETA-1,6-N-ACETYL-D-GLUCOSAMINE SYNTHASE"/>
    <property type="match status" value="1"/>
</dbReference>
<comment type="similarity">
    <text evidence="1">Belongs to the glycosyltransferase 2 family.</text>
</comment>
<evidence type="ECO:0000313" key="6">
    <source>
        <dbReference type="Proteomes" id="UP000273154"/>
    </source>
</evidence>
<keyword evidence="3 5" id="KW-0808">Transferase</keyword>
<dbReference type="PANTHER" id="PTHR43630:SF1">
    <property type="entry name" value="POLY-BETA-1,6-N-ACETYL-D-GLUCOSAMINE SYNTHASE"/>
    <property type="match status" value="1"/>
</dbReference>
<keyword evidence="4" id="KW-0812">Transmembrane</keyword>
<evidence type="ECO:0000313" key="5">
    <source>
        <dbReference type="EMBL" id="BBH50123.1"/>
    </source>
</evidence>
<accession>A0A3G9JXL1</accession>
<dbReference type="Gene3D" id="3.90.550.10">
    <property type="entry name" value="Spore Coat Polysaccharide Biosynthesis Protein SpsA, Chain A"/>
    <property type="match status" value="1"/>
</dbReference>
<dbReference type="Pfam" id="PF13641">
    <property type="entry name" value="Glyco_tranf_2_3"/>
    <property type="match status" value="1"/>
</dbReference>
<dbReference type="EMBL" id="AP019367">
    <property type="protein sequence ID" value="BBH50123.1"/>
    <property type="molecule type" value="Genomic_DNA"/>
</dbReference>
<dbReference type="SUPFAM" id="SSF53448">
    <property type="entry name" value="Nucleotide-diphospho-sugar transferases"/>
    <property type="match status" value="1"/>
</dbReference>
<sequence>MEFNRLGITPIVVFNFIIWAFFTFAYLYQALYILVTWRRGEVKLPPAKKNHRYAFFIAAHNEESVIANLVRSIKEQDYPSELIDVFVVADACTDRTAKEARHAGAIVYERNDLARKGKSWVLDYGFDRILNEYPDKYEAFFVFDADNLLSPGYVTEMNKLFDQGFLVGTSYRNSKNFDSSWVSSAYALWFLREAKFLNNSRMLCGTGCAISGSGWMVSARIVQGMHGWDFHTLTEDIQFSTFCAANGIRIGYAPAEFYDEQPLTFKASWTQRMRWTKGFYQVFFSYVGDLVHGVRKKRFGAYDMLMTIAPGNILTLVSAFVNSVYLVIGSLSHGFLATQNELSMAVGSLVMTFASMYVTFFVLAVITTVSERKHIRCRKGRRWRIITNLFTFPLFMMTYIPINVAALFMKVEWVPTKHTVSMSMEDMAEEQ</sequence>
<proteinExistence type="inferred from homology"/>
<feature type="transmembrane region" description="Helical" evidence="4">
    <location>
        <begin position="348"/>
        <end position="369"/>
    </location>
</feature>
<dbReference type="Proteomes" id="UP000273154">
    <property type="component" value="Chromosome"/>
</dbReference>
<evidence type="ECO:0000256" key="4">
    <source>
        <dbReference type="SAM" id="Phobius"/>
    </source>
</evidence>
<gene>
    <name evidence="5" type="primary">ydaM</name>
    <name evidence="5" type="ORF">Pcatena_07100</name>
</gene>
<keyword evidence="2" id="KW-0328">Glycosyltransferase</keyword>
<dbReference type="RefSeq" id="WP_126421684.1">
    <property type="nucleotide sequence ID" value="NZ_AP019367.1"/>
</dbReference>
<organism evidence="5 6">
    <name type="scientific">Parolsenella catena</name>
    <dbReference type="NCBI Taxonomy" id="2003188"/>
    <lineage>
        <taxon>Bacteria</taxon>
        <taxon>Bacillati</taxon>
        <taxon>Actinomycetota</taxon>
        <taxon>Coriobacteriia</taxon>
        <taxon>Coriobacteriales</taxon>
        <taxon>Atopobiaceae</taxon>
        <taxon>Parolsenella</taxon>
    </lineage>
</organism>
<feature type="transmembrane region" description="Helical" evidence="4">
    <location>
        <begin position="305"/>
        <end position="328"/>
    </location>
</feature>
<evidence type="ECO:0000256" key="2">
    <source>
        <dbReference type="ARBA" id="ARBA00022676"/>
    </source>
</evidence>
<dbReference type="GO" id="GO:0016757">
    <property type="term" value="F:glycosyltransferase activity"/>
    <property type="evidence" value="ECO:0007669"/>
    <property type="project" value="UniProtKB-KW"/>
</dbReference>